<dbReference type="InParanoid" id="A0A2N3NFQ8"/>
<comment type="similarity">
    <text evidence="1 4">Belongs to the short-chain dehydrogenases/reductases (SDR) family.</text>
</comment>
<gene>
    <name evidence="6" type="ORF">jhhlp_003042</name>
</gene>
<dbReference type="PANTHER" id="PTHR43618">
    <property type="entry name" value="7-ALPHA-HYDROXYSTEROID DEHYDROGENASE"/>
    <property type="match status" value="1"/>
</dbReference>
<evidence type="ECO:0000256" key="3">
    <source>
        <dbReference type="ARBA" id="ARBA00023002"/>
    </source>
</evidence>
<dbReference type="PROSITE" id="PS00061">
    <property type="entry name" value="ADH_SHORT"/>
    <property type="match status" value="1"/>
</dbReference>
<dbReference type="CDD" id="cd05233">
    <property type="entry name" value="SDR_c"/>
    <property type="match status" value="1"/>
</dbReference>
<dbReference type="Gene3D" id="3.40.50.720">
    <property type="entry name" value="NAD(P)-binding Rossmann-like Domain"/>
    <property type="match status" value="1"/>
</dbReference>
<accession>A0A2N3NFQ8</accession>
<dbReference type="STRING" id="41688.A0A2N3NFQ8"/>
<organism evidence="6 7">
    <name type="scientific">Lomentospora prolificans</name>
    <dbReference type="NCBI Taxonomy" id="41688"/>
    <lineage>
        <taxon>Eukaryota</taxon>
        <taxon>Fungi</taxon>
        <taxon>Dikarya</taxon>
        <taxon>Ascomycota</taxon>
        <taxon>Pezizomycotina</taxon>
        <taxon>Sordariomycetes</taxon>
        <taxon>Hypocreomycetidae</taxon>
        <taxon>Microascales</taxon>
        <taxon>Microascaceae</taxon>
        <taxon>Lomentospora</taxon>
    </lineage>
</organism>
<keyword evidence="2" id="KW-0521">NADP</keyword>
<evidence type="ECO:0000256" key="5">
    <source>
        <dbReference type="SAM" id="MobiDB-lite"/>
    </source>
</evidence>
<proteinExistence type="inferred from homology"/>
<dbReference type="AlphaFoldDB" id="A0A2N3NFQ8"/>
<reference evidence="6 7" key="1">
    <citation type="journal article" date="2017" name="G3 (Bethesda)">
        <title>First Draft Genome Sequence of the Pathogenic Fungus Lomentospora prolificans (Formerly Scedosporium prolificans).</title>
        <authorList>
            <person name="Luo R."/>
            <person name="Zimin A."/>
            <person name="Workman R."/>
            <person name="Fan Y."/>
            <person name="Pertea G."/>
            <person name="Grossman N."/>
            <person name="Wear M.P."/>
            <person name="Jia B."/>
            <person name="Miller H."/>
            <person name="Casadevall A."/>
            <person name="Timp W."/>
            <person name="Zhang S.X."/>
            <person name="Salzberg S.L."/>
        </authorList>
    </citation>
    <scope>NUCLEOTIDE SEQUENCE [LARGE SCALE GENOMIC DNA]</scope>
    <source>
        <strain evidence="6 7">JHH-5317</strain>
    </source>
</reference>
<dbReference type="FunFam" id="3.40.50.720:FF:000084">
    <property type="entry name" value="Short-chain dehydrogenase reductase"/>
    <property type="match status" value="1"/>
</dbReference>
<keyword evidence="3" id="KW-0560">Oxidoreductase</keyword>
<comment type="caution">
    <text evidence="6">The sequence shown here is derived from an EMBL/GenBank/DDBJ whole genome shotgun (WGS) entry which is preliminary data.</text>
</comment>
<dbReference type="InterPro" id="IPR036291">
    <property type="entry name" value="NAD(P)-bd_dom_sf"/>
</dbReference>
<feature type="region of interest" description="Disordered" evidence="5">
    <location>
        <begin position="230"/>
        <end position="260"/>
    </location>
</feature>
<dbReference type="PANTHER" id="PTHR43618:SF4">
    <property type="entry name" value="SHORT CHAIN DEHYDROGENASE_REDUCTASE FAMILY (AFU_ORTHOLOGUE AFUA_7G04540)"/>
    <property type="match status" value="1"/>
</dbReference>
<evidence type="ECO:0008006" key="8">
    <source>
        <dbReference type="Google" id="ProtNLM"/>
    </source>
</evidence>
<protein>
    <recommendedName>
        <fullName evidence="8">Ketoreductase (KR) domain-containing protein</fullName>
    </recommendedName>
</protein>
<dbReference type="Proteomes" id="UP000233524">
    <property type="component" value="Unassembled WGS sequence"/>
</dbReference>
<dbReference type="PRINTS" id="PR00081">
    <property type="entry name" value="GDHRDH"/>
</dbReference>
<dbReference type="Pfam" id="PF00106">
    <property type="entry name" value="adh_short"/>
    <property type="match status" value="1"/>
</dbReference>
<evidence type="ECO:0000256" key="1">
    <source>
        <dbReference type="ARBA" id="ARBA00006484"/>
    </source>
</evidence>
<sequence>MAAPAQKSLQRDSLFNLSGRVALVTGGGSGIGLMAAQALAVNGAKVYITGRTKEKLDTVVEKYGKDIPGEMIAVTCDITKKQSVSELYDYISSREQCLCILINNAGISGEKLDIEDKPTSADDLKAKLFSAETSNFTDWADVYSTNTSAAYFVATAFLPLLHHSTERHKGWSGTVINIASVSGKIKTGQHHYSYNASKAATIHLTRMLASDFLKNGVRIRVNAISPGLFPSEMTTEGSDEAQKSHLSKDSGSGSPAERPGKDEDMASAILFCAANQFINGQNFTVDGGMSLSNGY</sequence>
<dbReference type="InterPro" id="IPR052178">
    <property type="entry name" value="Sec_Metab_Biosynth_SDR"/>
</dbReference>
<dbReference type="VEuPathDB" id="FungiDB:jhhlp_003042"/>
<evidence type="ECO:0000313" key="7">
    <source>
        <dbReference type="Proteomes" id="UP000233524"/>
    </source>
</evidence>
<evidence type="ECO:0000313" key="6">
    <source>
        <dbReference type="EMBL" id="PKS11280.1"/>
    </source>
</evidence>
<dbReference type="InterPro" id="IPR002347">
    <property type="entry name" value="SDR_fam"/>
</dbReference>
<dbReference type="SUPFAM" id="SSF51735">
    <property type="entry name" value="NAD(P)-binding Rossmann-fold domains"/>
    <property type="match status" value="1"/>
</dbReference>
<keyword evidence="7" id="KW-1185">Reference proteome</keyword>
<dbReference type="InterPro" id="IPR020904">
    <property type="entry name" value="Sc_DH/Rdtase_CS"/>
</dbReference>
<name>A0A2N3NFQ8_9PEZI</name>
<dbReference type="OrthoDB" id="3819888at2759"/>
<dbReference type="EMBL" id="NLAX01000008">
    <property type="protein sequence ID" value="PKS11280.1"/>
    <property type="molecule type" value="Genomic_DNA"/>
</dbReference>
<dbReference type="GO" id="GO:0016491">
    <property type="term" value="F:oxidoreductase activity"/>
    <property type="evidence" value="ECO:0007669"/>
    <property type="project" value="UniProtKB-KW"/>
</dbReference>
<evidence type="ECO:0000256" key="2">
    <source>
        <dbReference type="ARBA" id="ARBA00022857"/>
    </source>
</evidence>
<dbReference type="PRINTS" id="PR00080">
    <property type="entry name" value="SDRFAMILY"/>
</dbReference>
<evidence type="ECO:0000256" key="4">
    <source>
        <dbReference type="RuleBase" id="RU000363"/>
    </source>
</evidence>